<comment type="similarity">
    <text evidence="1 2">Belongs to the UPF0102 family.</text>
</comment>
<keyword evidence="4" id="KW-1185">Reference proteome</keyword>
<dbReference type="RefSeq" id="WP_105046742.1">
    <property type="nucleotide sequence ID" value="NZ_CP150662.1"/>
</dbReference>
<evidence type="ECO:0000313" key="4">
    <source>
        <dbReference type="Proteomes" id="UP000237608"/>
    </source>
</evidence>
<dbReference type="PANTHER" id="PTHR34039:SF1">
    <property type="entry name" value="UPF0102 PROTEIN YRAN"/>
    <property type="match status" value="1"/>
</dbReference>
<dbReference type="InterPro" id="IPR011335">
    <property type="entry name" value="Restrct_endonuc-II-like"/>
</dbReference>
<organism evidence="3 4">
    <name type="scientific">Polaribacter gangjinensis</name>
    <dbReference type="NCBI Taxonomy" id="574710"/>
    <lineage>
        <taxon>Bacteria</taxon>
        <taxon>Pseudomonadati</taxon>
        <taxon>Bacteroidota</taxon>
        <taxon>Flavobacteriia</taxon>
        <taxon>Flavobacteriales</taxon>
        <taxon>Flavobacteriaceae</taxon>
    </lineage>
</organism>
<dbReference type="OrthoDB" id="9802516at2"/>
<dbReference type="AlphaFoldDB" id="A0A2S7WD94"/>
<reference evidence="3 4" key="1">
    <citation type="submission" date="2016-12" db="EMBL/GenBank/DDBJ databases">
        <title>Trade-off between light-utilization and light-protection in marine flavobacteria.</title>
        <authorList>
            <person name="Kumagai Y."/>
            <person name="Yoshizawa S."/>
            <person name="Kogure K."/>
            <person name="Iwasaki W."/>
        </authorList>
    </citation>
    <scope>NUCLEOTIDE SEQUENCE [LARGE SCALE GENOMIC DNA]</scope>
    <source>
        <strain evidence="3 4">KCTC 22729</strain>
    </source>
</reference>
<evidence type="ECO:0000256" key="1">
    <source>
        <dbReference type="ARBA" id="ARBA00006738"/>
    </source>
</evidence>
<accession>A0A2S7WD94</accession>
<dbReference type="Gene3D" id="3.40.1350.10">
    <property type="match status" value="1"/>
</dbReference>
<dbReference type="Pfam" id="PF02021">
    <property type="entry name" value="UPF0102"/>
    <property type="match status" value="1"/>
</dbReference>
<evidence type="ECO:0000256" key="2">
    <source>
        <dbReference type="HAMAP-Rule" id="MF_00048"/>
    </source>
</evidence>
<proteinExistence type="inferred from homology"/>
<comment type="caution">
    <text evidence="3">The sequence shown here is derived from an EMBL/GenBank/DDBJ whole genome shotgun (WGS) entry which is preliminary data.</text>
</comment>
<dbReference type="SUPFAM" id="SSF52980">
    <property type="entry name" value="Restriction endonuclease-like"/>
    <property type="match status" value="1"/>
</dbReference>
<gene>
    <name evidence="3" type="ORF">BTO13_10300</name>
</gene>
<dbReference type="InterPro" id="IPR003509">
    <property type="entry name" value="UPF0102_YraN-like"/>
</dbReference>
<evidence type="ECO:0000313" key="3">
    <source>
        <dbReference type="EMBL" id="PQJ75595.1"/>
    </source>
</evidence>
<dbReference type="NCBIfam" id="NF009150">
    <property type="entry name" value="PRK12497.1-3"/>
    <property type="match status" value="1"/>
</dbReference>
<name>A0A2S7WD94_9FLAO</name>
<protein>
    <recommendedName>
        <fullName evidence="2">UPF0102 protein BTO13_10300</fullName>
    </recommendedName>
</protein>
<dbReference type="InterPro" id="IPR011856">
    <property type="entry name" value="tRNA_endonuc-like_dom_sf"/>
</dbReference>
<dbReference type="PANTHER" id="PTHR34039">
    <property type="entry name" value="UPF0102 PROTEIN YRAN"/>
    <property type="match status" value="1"/>
</dbReference>
<dbReference type="GO" id="GO:0003676">
    <property type="term" value="F:nucleic acid binding"/>
    <property type="evidence" value="ECO:0007669"/>
    <property type="project" value="InterPro"/>
</dbReference>
<dbReference type="EMBL" id="MSCL01000001">
    <property type="protein sequence ID" value="PQJ75595.1"/>
    <property type="molecule type" value="Genomic_DNA"/>
</dbReference>
<dbReference type="HAMAP" id="MF_00048">
    <property type="entry name" value="UPF0102"/>
    <property type="match status" value="1"/>
</dbReference>
<sequence>MAEHNELGEIGEQLAIDYLLDKGYKICERNYRYLKAEVDIIAQKENTLIAVEVKTRTSNYFGNPEDFVTKKKIKLLVSAIDFYVTKRNLDVNVRFDIIAITLEKNTHKLEHLEDAFLYF</sequence>
<dbReference type="CDD" id="cd20736">
    <property type="entry name" value="PoNe_Nuclease"/>
    <property type="match status" value="1"/>
</dbReference>
<dbReference type="Proteomes" id="UP000237608">
    <property type="component" value="Unassembled WGS sequence"/>
</dbReference>